<evidence type="ECO:0000256" key="5">
    <source>
        <dbReference type="ARBA" id="ARBA00023136"/>
    </source>
</evidence>
<evidence type="ECO:0000256" key="3">
    <source>
        <dbReference type="ARBA" id="ARBA00022519"/>
    </source>
</evidence>
<gene>
    <name evidence="7" type="ORF">SAMN05661099_0717</name>
</gene>
<dbReference type="InterPro" id="IPR004960">
    <property type="entry name" value="LipA_acyltrans"/>
</dbReference>
<dbReference type="Proteomes" id="UP000189981">
    <property type="component" value="Unassembled WGS sequence"/>
</dbReference>
<comment type="subcellular location">
    <subcellularLocation>
        <location evidence="1">Cell inner membrane</location>
    </subcellularLocation>
</comment>
<evidence type="ECO:0000313" key="7">
    <source>
        <dbReference type="EMBL" id="SKB34285.1"/>
    </source>
</evidence>
<dbReference type="GO" id="GO:0009247">
    <property type="term" value="P:glycolipid biosynthetic process"/>
    <property type="evidence" value="ECO:0007669"/>
    <property type="project" value="UniProtKB-ARBA"/>
</dbReference>
<keyword evidence="2" id="KW-1003">Cell membrane</keyword>
<dbReference type="RefSeq" id="WP_079701274.1">
    <property type="nucleotide sequence ID" value="NZ_FUYR01000001.1"/>
</dbReference>
<evidence type="ECO:0000256" key="2">
    <source>
        <dbReference type="ARBA" id="ARBA00022475"/>
    </source>
</evidence>
<keyword evidence="3" id="KW-0997">Cell inner membrane</keyword>
<dbReference type="Pfam" id="PF03279">
    <property type="entry name" value="Lip_A_acyltrans"/>
    <property type="match status" value="1"/>
</dbReference>
<keyword evidence="6" id="KW-0012">Acyltransferase</keyword>
<proteinExistence type="predicted"/>
<keyword evidence="8" id="KW-1185">Reference proteome</keyword>
<evidence type="ECO:0000256" key="1">
    <source>
        <dbReference type="ARBA" id="ARBA00004533"/>
    </source>
</evidence>
<dbReference type="PANTHER" id="PTHR30606:SF10">
    <property type="entry name" value="PHOSPHATIDYLINOSITOL MANNOSIDE ACYLTRANSFERASE"/>
    <property type="match status" value="1"/>
</dbReference>
<evidence type="ECO:0000313" key="8">
    <source>
        <dbReference type="Proteomes" id="UP000189981"/>
    </source>
</evidence>
<evidence type="ECO:0000256" key="4">
    <source>
        <dbReference type="ARBA" id="ARBA00022679"/>
    </source>
</evidence>
<dbReference type="STRING" id="572036.SAMN05661099_0717"/>
<keyword evidence="4 7" id="KW-0808">Transferase</keyword>
<dbReference type="PIRSF" id="PIRSF026649">
    <property type="entry name" value="MsbB"/>
    <property type="match status" value="1"/>
</dbReference>
<name>A0A1T5AHB2_9SPHI</name>
<dbReference type="OrthoDB" id="9801955at2"/>
<evidence type="ECO:0000256" key="6">
    <source>
        <dbReference type="ARBA" id="ARBA00023315"/>
    </source>
</evidence>
<reference evidence="8" key="1">
    <citation type="submission" date="2017-02" db="EMBL/GenBank/DDBJ databases">
        <authorList>
            <person name="Varghese N."/>
            <person name="Submissions S."/>
        </authorList>
    </citation>
    <scope>NUCLEOTIDE SEQUENCE [LARGE SCALE GENOMIC DNA]</scope>
    <source>
        <strain evidence="8">DSM 22385</strain>
    </source>
</reference>
<dbReference type="GO" id="GO:0016746">
    <property type="term" value="F:acyltransferase activity"/>
    <property type="evidence" value="ECO:0007669"/>
    <property type="project" value="UniProtKB-KW"/>
</dbReference>
<keyword evidence="5" id="KW-0472">Membrane</keyword>
<dbReference type="PANTHER" id="PTHR30606">
    <property type="entry name" value="LIPID A BIOSYNTHESIS LAUROYL ACYLTRANSFERASE"/>
    <property type="match status" value="1"/>
</dbReference>
<dbReference type="AlphaFoldDB" id="A0A1T5AHB2"/>
<organism evidence="7 8">
    <name type="scientific">Daejeonella lutea</name>
    <dbReference type="NCBI Taxonomy" id="572036"/>
    <lineage>
        <taxon>Bacteria</taxon>
        <taxon>Pseudomonadati</taxon>
        <taxon>Bacteroidota</taxon>
        <taxon>Sphingobacteriia</taxon>
        <taxon>Sphingobacteriales</taxon>
        <taxon>Sphingobacteriaceae</taxon>
        <taxon>Daejeonella</taxon>
    </lineage>
</organism>
<dbReference type="GO" id="GO:0005886">
    <property type="term" value="C:plasma membrane"/>
    <property type="evidence" value="ECO:0007669"/>
    <property type="project" value="UniProtKB-SubCell"/>
</dbReference>
<sequence length="293" mass="34284">MNKVLFGLVSILLKLISLLPFWLLYLISDLLFILLYHVFKYRRKVVHNNLANSFPNRSAAERAGIEKRFYKFLADMIMESTKSISITKKELQQRYQFENLEAISRHLEAGRSVIAVSGHYGNWEWGPLGIPSELDRDVLVVYKPLSDTKFDQLITKVRARFGTIMVPMKQTLRKITEYKNTPHVLVLVGDQTPVREESQYFTDFLNQPTAVFLGVEKIASKTNSPVVYFSIKRIKRGHYKSVVEPLIENPNDCSEYEITTAHTKKLEDLIEKQPDYWLWSHKRWKFKPEDIKK</sequence>
<protein>
    <submittedName>
        <fullName evidence="7">KDO2-lipid IV(A) lauroyltransferase</fullName>
    </submittedName>
</protein>
<dbReference type="CDD" id="cd07984">
    <property type="entry name" value="LPLAT_LABLAT-like"/>
    <property type="match status" value="1"/>
</dbReference>
<accession>A0A1T5AHB2</accession>
<dbReference type="EMBL" id="FUYR01000001">
    <property type="protein sequence ID" value="SKB34285.1"/>
    <property type="molecule type" value="Genomic_DNA"/>
</dbReference>